<evidence type="ECO:0000313" key="2">
    <source>
        <dbReference type="Proteomes" id="UP000238413"/>
    </source>
</evidence>
<sequence>MSTEPRTATVNVLVTKPLEIEEPDWCAGAHDRAQFRPDIIHNGPETVATFDTSLGTIQYMRAWISHAPYGDLAPEPLPIIAVEIGGDALSVDPDGLRAFVATTRAHLDALDHLADEAERIRGGGQ</sequence>
<dbReference type="Pfam" id="PF21848">
    <property type="entry name" value="DUF6907"/>
    <property type="match status" value="1"/>
</dbReference>
<name>A0ABN5I4C4_9ACTN</name>
<dbReference type="InterPro" id="IPR054202">
    <property type="entry name" value="DUF6907"/>
</dbReference>
<proteinExistence type="predicted"/>
<dbReference type="RefSeq" id="WP_099505347.1">
    <property type="nucleotide sequence ID" value="NZ_CP026652.1"/>
</dbReference>
<dbReference type="EMBL" id="CP026652">
    <property type="protein sequence ID" value="AVH57871.1"/>
    <property type="molecule type" value="Genomic_DNA"/>
</dbReference>
<gene>
    <name evidence="1" type="ORF">C4B68_21250</name>
</gene>
<evidence type="ECO:0000313" key="1">
    <source>
        <dbReference type="EMBL" id="AVH57871.1"/>
    </source>
</evidence>
<reference evidence="1 2" key="1">
    <citation type="submission" date="2018-02" db="EMBL/GenBank/DDBJ databases">
        <title>Complete genome sequence of Streptomyces dengpaensis, the producer of angucyclines.</title>
        <authorList>
            <person name="Yumei L."/>
        </authorList>
    </citation>
    <scope>NUCLEOTIDE SEQUENCE [LARGE SCALE GENOMIC DNA]</scope>
    <source>
        <strain evidence="1 2">XZHG99</strain>
    </source>
</reference>
<dbReference type="Proteomes" id="UP000238413">
    <property type="component" value="Chromosome"/>
</dbReference>
<keyword evidence="2" id="KW-1185">Reference proteome</keyword>
<accession>A0ABN5I4C4</accession>
<organism evidence="1 2">
    <name type="scientific">Streptomyces dengpaensis</name>
    <dbReference type="NCBI Taxonomy" id="2049881"/>
    <lineage>
        <taxon>Bacteria</taxon>
        <taxon>Bacillati</taxon>
        <taxon>Actinomycetota</taxon>
        <taxon>Actinomycetes</taxon>
        <taxon>Kitasatosporales</taxon>
        <taxon>Streptomycetaceae</taxon>
        <taxon>Streptomyces</taxon>
    </lineage>
</organism>
<protein>
    <submittedName>
        <fullName evidence="1">Uncharacterized protein</fullName>
    </submittedName>
</protein>